<dbReference type="Gene3D" id="3.30.40.10">
    <property type="entry name" value="Zinc/RING finger domain, C3HC4 (zinc finger)"/>
    <property type="match status" value="1"/>
</dbReference>
<proteinExistence type="predicted"/>
<protein>
    <recommendedName>
        <fullName evidence="5">FP protein C-terminal domain-containing protein</fullName>
    </recommendedName>
</protein>
<reference evidence="6 7" key="1">
    <citation type="submission" date="2023-11" db="EMBL/GenBank/DDBJ databases">
        <authorList>
            <person name="Okamura Y."/>
        </authorList>
    </citation>
    <scope>NUCLEOTIDE SEQUENCE [LARGE SCALE GENOMIC DNA]</scope>
</reference>
<organism evidence="6 7">
    <name type="scientific">Leptosia nina</name>
    <dbReference type="NCBI Taxonomy" id="320188"/>
    <lineage>
        <taxon>Eukaryota</taxon>
        <taxon>Metazoa</taxon>
        <taxon>Ecdysozoa</taxon>
        <taxon>Arthropoda</taxon>
        <taxon>Hexapoda</taxon>
        <taxon>Insecta</taxon>
        <taxon>Pterygota</taxon>
        <taxon>Neoptera</taxon>
        <taxon>Endopterygota</taxon>
        <taxon>Lepidoptera</taxon>
        <taxon>Glossata</taxon>
        <taxon>Ditrysia</taxon>
        <taxon>Papilionoidea</taxon>
        <taxon>Pieridae</taxon>
        <taxon>Pierinae</taxon>
        <taxon>Leptosia</taxon>
    </lineage>
</organism>
<dbReference type="Proteomes" id="UP001497472">
    <property type="component" value="Unassembled WGS sequence"/>
</dbReference>
<dbReference type="InterPro" id="IPR019786">
    <property type="entry name" value="Zinc_finger_PHD-type_CS"/>
</dbReference>
<evidence type="ECO:0000256" key="4">
    <source>
        <dbReference type="SAM" id="MobiDB-lite"/>
    </source>
</evidence>
<gene>
    <name evidence="6" type="ORF">LNINA_LOCUS10250</name>
</gene>
<comment type="caution">
    <text evidence="6">The sequence shown here is derived from an EMBL/GenBank/DDBJ whole genome shotgun (WGS) entry which is preliminary data.</text>
</comment>
<dbReference type="PANTHER" id="PTHR37445">
    <property type="entry name" value="PROTEIN CBG24663"/>
    <property type="match status" value="1"/>
</dbReference>
<dbReference type="InterPro" id="IPR013083">
    <property type="entry name" value="Znf_RING/FYVE/PHD"/>
</dbReference>
<keyword evidence="2" id="KW-0863">Zinc-finger</keyword>
<accession>A0AAV1JP35</accession>
<dbReference type="GO" id="GO:0008270">
    <property type="term" value="F:zinc ion binding"/>
    <property type="evidence" value="ECO:0007669"/>
    <property type="project" value="UniProtKB-KW"/>
</dbReference>
<evidence type="ECO:0000256" key="1">
    <source>
        <dbReference type="ARBA" id="ARBA00022723"/>
    </source>
</evidence>
<dbReference type="AlphaFoldDB" id="A0AAV1JP35"/>
<feature type="region of interest" description="Disordered" evidence="4">
    <location>
        <begin position="58"/>
        <end position="100"/>
    </location>
</feature>
<evidence type="ECO:0000259" key="5">
    <source>
        <dbReference type="Pfam" id="PF25298"/>
    </source>
</evidence>
<evidence type="ECO:0000313" key="6">
    <source>
        <dbReference type="EMBL" id="CAK1551076.1"/>
    </source>
</evidence>
<feature type="compositionally biased region" description="Polar residues" evidence="4">
    <location>
        <begin position="68"/>
        <end position="82"/>
    </location>
</feature>
<dbReference type="PANTHER" id="PTHR37445:SF3">
    <property type="entry name" value="ZINC FINGER PHD-TYPE DOMAIN-CONTAINING PROTEIN"/>
    <property type="match status" value="1"/>
</dbReference>
<dbReference type="Gene3D" id="3.30.70.1820">
    <property type="entry name" value="L1 transposable element, RRM domain"/>
    <property type="match status" value="1"/>
</dbReference>
<name>A0AAV1JP35_9NEOP</name>
<evidence type="ECO:0000256" key="3">
    <source>
        <dbReference type="ARBA" id="ARBA00022833"/>
    </source>
</evidence>
<sequence>MNTCGNCKKVTTNAENLKCGVCFQVYHHTCTALTTTNFKKMSRDAKALWKCSACKKIAPKRSGGKSDSPCQDSQGGASSAEDSSALSTTPTTSPAGNSRDDFRAALREELPSILREIIAAEMAPLRDEISALKISVQFANTKYDEMKLLLDKRDSEVKELLTATSSLEKQLHDMTIRMVNLEQYSRESNIEIHGLPEFKNEDLPRTILKISEVVSANIEDCDILSCFRVAKLNRATNKPRSVIVKLRSTRCRDVILTAITKYNKGNPKEKLDSHAIGIGGESARVYVSEHLSPEKKSLHAATRIKCKEVGYKYVWIRNGQILIRKSDQEKAIRISSQGQLNGLRL</sequence>
<dbReference type="InterPro" id="IPR057251">
    <property type="entry name" value="FP_C"/>
</dbReference>
<dbReference type="EMBL" id="CAVLEF010000121">
    <property type="protein sequence ID" value="CAK1551076.1"/>
    <property type="molecule type" value="Genomic_DNA"/>
</dbReference>
<feature type="domain" description="FP protein C-terminal" evidence="5">
    <location>
        <begin position="293"/>
        <end position="341"/>
    </location>
</feature>
<keyword evidence="7" id="KW-1185">Reference proteome</keyword>
<dbReference type="SUPFAM" id="SSF57903">
    <property type="entry name" value="FYVE/PHD zinc finger"/>
    <property type="match status" value="1"/>
</dbReference>
<evidence type="ECO:0000313" key="7">
    <source>
        <dbReference type="Proteomes" id="UP001497472"/>
    </source>
</evidence>
<keyword evidence="3" id="KW-0862">Zinc</keyword>
<dbReference type="PROSITE" id="PS01359">
    <property type="entry name" value="ZF_PHD_1"/>
    <property type="match status" value="1"/>
</dbReference>
<dbReference type="Pfam" id="PF25298">
    <property type="entry name" value="Baculo_FP_2nd"/>
    <property type="match status" value="1"/>
</dbReference>
<dbReference type="InterPro" id="IPR011011">
    <property type="entry name" value="Znf_FYVE_PHD"/>
</dbReference>
<evidence type="ECO:0000256" key="2">
    <source>
        <dbReference type="ARBA" id="ARBA00022771"/>
    </source>
</evidence>
<keyword evidence="1" id="KW-0479">Metal-binding</keyword>
<feature type="compositionally biased region" description="Low complexity" evidence="4">
    <location>
        <begin position="83"/>
        <end position="95"/>
    </location>
</feature>